<evidence type="ECO:0000259" key="2">
    <source>
        <dbReference type="Pfam" id="PF16289"/>
    </source>
</evidence>
<evidence type="ECO:0000313" key="4">
    <source>
        <dbReference type="Proteomes" id="UP001597438"/>
    </source>
</evidence>
<reference evidence="4" key="1">
    <citation type="journal article" date="2019" name="Int. J. Syst. Evol. Microbiol.">
        <title>The Global Catalogue of Microorganisms (GCM) 10K type strain sequencing project: providing services to taxonomists for standard genome sequencing and annotation.</title>
        <authorList>
            <consortium name="The Broad Institute Genomics Platform"/>
            <consortium name="The Broad Institute Genome Sequencing Center for Infectious Disease"/>
            <person name="Wu L."/>
            <person name="Ma J."/>
        </authorList>
    </citation>
    <scope>NUCLEOTIDE SEQUENCE [LARGE SCALE GENOMIC DNA]</scope>
    <source>
        <strain evidence="4">KCTC 52925</strain>
    </source>
</reference>
<dbReference type="InterPro" id="IPR032557">
    <property type="entry name" value="DUF4935"/>
</dbReference>
<evidence type="ECO:0000256" key="1">
    <source>
        <dbReference type="SAM" id="Coils"/>
    </source>
</evidence>
<feature type="domain" description="DUF4935" evidence="2">
    <location>
        <begin position="13"/>
        <end position="202"/>
    </location>
</feature>
<evidence type="ECO:0000313" key="3">
    <source>
        <dbReference type="EMBL" id="MFD2833772.1"/>
    </source>
</evidence>
<organism evidence="3 4">
    <name type="scientific">Christiangramia antarctica</name>
    <dbReference type="NCBI Taxonomy" id="2058158"/>
    <lineage>
        <taxon>Bacteria</taxon>
        <taxon>Pseudomonadati</taxon>
        <taxon>Bacteroidota</taxon>
        <taxon>Flavobacteriia</taxon>
        <taxon>Flavobacteriales</taxon>
        <taxon>Flavobacteriaceae</taxon>
        <taxon>Christiangramia</taxon>
    </lineage>
</organism>
<gene>
    <name evidence="3" type="ORF">ACFSYS_10765</name>
</gene>
<proteinExistence type="predicted"/>
<dbReference type="EMBL" id="JBHUOJ010000023">
    <property type="protein sequence ID" value="MFD2833772.1"/>
    <property type="molecule type" value="Genomic_DNA"/>
</dbReference>
<accession>A0ABW5X5H6</accession>
<feature type="coiled-coil region" evidence="1">
    <location>
        <begin position="87"/>
        <end position="118"/>
    </location>
</feature>
<dbReference type="Proteomes" id="UP001597438">
    <property type="component" value="Unassembled WGS sequence"/>
</dbReference>
<protein>
    <submittedName>
        <fullName evidence="3">PIN domain-containing protein</fullName>
    </submittedName>
</protein>
<keyword evidence="4" id="KW-1185">Reference proteome</keyword>
<keyword evidence="1" id="KW-0175">Coiled coil</keyword>
<dbReference type="Pfam" id="PF16289">
    <property type="entry name" value="PIN_12"/>
    <property type="match status" value="1"/>
</dbReference>
<comment type="caution">
    <text evidence="3">The sequence shown here is derived from an EMBL/GenBank/DDBJ whole genome shotgun (WGS) entry which is preliminary data.</text>
</comment>
<sequence>MSKKKDDKLDALIFIDTNIFLDFYRIRKSDISMKYLEEIEKHKDLIITSNQVEMEFKKNRQSVILDSISEVKKIKNNGLQIPAIISNAQAAEMIKKSQKNIDQQQKKLKQQIERILKNPKSNDPVYKSLQKLFKNESPYNLNRENKVRFKIRNLAKKRFLLGYPPRKKSDNSIGDSVNWEWIISCAEKSGKHIILVTRDTDFGSSYEGESYLNDWLDQEFKQRISRKRKLILTERLMTAFKLVQIPVSDEMIEEEEKILKYNFSESNERIQEALRLFAEKLNLSEWNNNMVKTKDLLDNYRKSLE</sequence>
<name>A0ABW5X5H6_9FLAO</name>
<dbReference type="RefSeq" id="WP_251743171.1">
    <property type="nucleotide sequence ID" value="NZ_JBHUOJ010000023.1"/>
</dbReference>